<comment type="caution">
    <text evidence="1">The sequence shown here is derived from an EMBL/GenBank/DDBJ whole genome shotgun (WGS) entry which is preliminary data.</text>
</comment>
<accession>A0A176VJZ1</accession>
<proteinExistence type="predicted"/>
<organism evidence="1 2">
    <name type="scientific">Marchantia polymorpha subsp. ruderalis</name>
    <dbReference type="NCBI Taxonomy" id="1480154"/>
    <lineage>
        <taxon>Eukaryota</taxon>
        <taxon>Viridiplantae</taxon>
        <taxon>Streptophyta</taxon>
        <taxon>Embryophyta</taxon>
        <taxon>Marchantiophyta</taxon>
        <taxon>Marchantiopsida</taxon>
        <taxon>Marchantiidae</taxon>
        <taxon>Marchantiales</taxon>
        <taxon>Marchantiaceae</taxon>
        <taxon>Marchantia</taxon>
    </lineage>
</organism>
<evidence type="ECO:0000313" key="2">
    <source>
        <dbReference type="Proteomes" id="UP000077202"/>
    </source>
</evidence>
<sequence length="138" mass="14928">MAMQAQVELGERLLVAFGPASLAQTHHSSLPGETSLPRSRSRRLIALRLIRFQSGRVCRVRFTGFGFAEVRVVEVSVHGANDFEDVHINGLGVLPAIETGRFGFPEVGGRREAFSSALHLNAPPEQTPTSEPANVGLL</sequence>
<dbReference type="EMBL" id="LVLJ01003591">
    <property type="protein sequence ID" value="OAE20723.1"/>
    <property type="molecule type" value="Genomic_DNA"/>
</dbReference>
<gene>
    <name evidence="1" type="ORF">AXG93_154s1980</name>
</gene>
<dbReference type="AlphaFoldDB" id="A0A176VJZ1"/>
<evidence type="ECO:0000313" key="1">
    <source>
        <dbReference type="EMBL" id="OAE20723.1"/>
    </source>
</evidence>
<keyword evidence="2" id="KW-1185">Reference proteome</keyword>
<name>A0A176VJZ1_MARPO</name>
<dbReference type="Proteomes" id="UP000077202">
    <property type="component" value="Unassembled WGS sequence"/>
</dbReference>
<reference evidence="1" key="1">
    <citation type="submission" date="2016-03" db="EMBL/GenBank/DDBJ databases">
        <title>Mechanisms controlling the formation of the plant cell surface in tip-growing cells are functionally conserved among land plants.</title>
        <authorList>
            <person name="Honkanen S."/>
            <person name="Jones V.A."/>
            <person name="Morieri G."/>
            <person name="Champion C."/>
            <person name="Hetherington A.J."/>
            <person name="Kelly S."/>
            <person name="Saint-Marcoux D."/>
            <person name="Proust H."/>
            <person name="Prescott H."/>
            <person name="Dolan L."/>
        </authorList>
    </citation>
    <scope>NUCLEOTIDE SEQUENCE [LARGE SCALE GENOMIC DNA]</scope>
    <source>
        <tissue evidence="1">Whole gametophyte</tissue>
    </source>
</reference>
<protein>
    <submittedName>
        <fullName evidence="1">Uncharacterized protein</fullName>
    </submittedName>
</protein>